<dbReference type="Proteomes" id="UP000298111">
    <property type="component" value="Unassembled WGS sequence"/>
</dbReference>
<comment type="similarity">
    <text evidence="1">Belongs to the cytochrome P450 family.</text>
</comment>
<organism evidence="2 3">
    <name type="scientific">Streptomyces albus</name>
    <dbReference type="NCBI Taxonomy" id="1888"/>
    <lineage>
        <taxon>Bacteria</taxon>
        <taxon>Bacillati</taxon>
        <taxon>Actinomycetota</taxon>
        <taxon>Actinomycetes</taxon>
        <taxon>Kitasatosporales</taxon>
        <taxon>Streptomycetaceae</taxon>
        <taxon>Streptomyces</taxon>
    </lineage>
</organism>
<evidence type="ECO:0000256" key="1">
    <source>
        <dbReference type="ARBA" id="ARBA00010617"/>
    </source>
</evidence>
<dbReference type="InterPro" id="IPR002397">
    <property type="entry name" value="Cyt_P450_B"/>
</dbReference>
<accession>A0A6C1BWI5</accession>
<dbReference type="PANTHER" id="PTHR46696:SF1">
    <property type="entry name" value="CYTOCHROME P450 YJIB-RELATED"/>
    <property type="match status" value="1"/>
</dbReference>
<dbReference type="Gene3D" id="1.10.630.10">
    <property type="entry name" value="Cytochrome P450"/>
    <property type="match status" value="1"/>
</dbReference>
<evidence type="ECO:0000313" key="3">
    <source>
        <dbReference type="Proteomes" id="UP000298111"/>
    </source>
</evidence>
<dbReference type="RefSeq" id="WP_031030688.1">
    <property type="nucleotide sequence ID" value="NZ_CP048875.1"/>
</dbReference>
<dbReference type="GO" id="GO:0004497">
    <property type="term" value="F:monooxygenase activity"/>
    <property type="evidence" value="ECO:0007669"/>
    <property type="project" value="InterPro"/>
</dbReference>
<name>A0A6C1BWI5_9ACTN</name>
<dbReference type="EMBL" id="RCIY01000101">
    <property type="protein sequence ID" value="TGG76869.1"/>
    <property type="molecule type" value="Genomic_DNA"/>
</dbReference>
<dbReference type="SUPFAM" id="SSF48264">
    <property type="entry name" value="Cytochrome P450"/>
    <property type="match status" value="1"/>
</dbReference>
<evidence type="ECO:0000313" key="2">
    <source>
        <dbReference type="EMBL" id="TGG76869.1"/>
    </source>
</evidence>
<sequence length="467" mass="51718">MHAPWPERTAPLYGQDFASDPFSYYASLRSTFGPVAPVALEETGALRGYLVLDHAHQLEVLQDRGNIWTRDSRWYRDLVQGTLPPGHPMIPQFAHRRSRLYAEGAQHSRLSAPGNHALAQLDMLRTRDLIEELADQLITAFFGDRGPQEWNEADILGQYALPLPLLVMMRLMGMDESSALATGHAIHEMLSGGPGARRAAAELDARMRELVTGKEHSPGPDLVSWMHHFNRELHSGLDTHELSEDVWLQIVAGRGAGTTWICNTVLELLTNPDLGADVIAGRCPMEEAMNRVMWVNAPIQNLIGRWATQDTTLGDYRVNCGDMAIICLGATGADPALHAAGQDIARVNRSHLAWGAGTHACPAHDLGGLIVRTGLEVLWNRLPGMRLAVPVEELTWDLPYIARTPTALPVVFPLPPTPPVNGHSWTPPHSFLSNPPRPISTRPKERPSAPQGRLPRWRSLVAWWPRR</sequence>
<dbReference type="InterPro" id="IPR036396">
    <property type="entry name" value="Cyt_P450_sf"/>
</dbReference>
<dbReference type="GO" id="GO:0020037">
    <property type="term" value="F:heme binding"/>
    <property type="evidence" value="ECO:0007669"/>
    <property type="project" value="InterPro"/>
</dbReference>
<proteinExistence type="inferred from homology"/>
<dbReference type="GO" id="GO:0016705">
    <property type="term" value="F:oxidoreductase activity, acting on paired donors, with incorporation or reduction of molecular oxygen"/>
    <property type="evidence" value="ECO:0007669"/>
    <property type="project" value="InterPro"/>
</dbReference>
<protein>
    <submittedName>
        <fullName evidence="2">Cytochrome P450</fullName>
    </submittedName>
</protein>
<comment type="caution">
    <text evidence="2">The sequence shown here is derived from an EMBL/GenBank/DDBJ whole genome shotgun (WGS) entry which is preliminary data.</text>
</comment>
<dbReference type="PRINTS" id="PR00359">
    <property type="entry name" value="BP450"/>
</dbReference>
<dbReference type="GeneID" id="75185738"/>
<dbReference type="AlphaFoldDB" id="A0A6C1BWI5"/>
<dbReference type="GO" id="GO:0005506">
    <property type="term" value="F:iron ion binding"/>
    <property type="evidence" value="ECO:0007669"/>
    <property type="project" value="InterPro"/>
</dbReference>
<gene>
    <name evidence="2" type="ORF">D8771_28390</name>
</gene>
<reference evidence="2 3" key="1">
    <citation type="submission" date="2018-10" db="EMBL/GenBank/DDBJ databases">
        <title>Isolation of pseudouridimycin from Streptomyces albus DSM 40763.</title>
        <authorList>
            <person name="Rosenqvist P."/>
            <person name="Metsae-Ketelae M."/>
            <person name="Virta P."/>
        </authorList>
    </citation>
    <scope>NUCLEOTIDE SEQUENCE [LARGE SCALE GENOMIC DNA]</scope>
    <source>
        <strain evidence="2 3">DSM 40763</strain>
    </source>
</reference>
<dbReference type="PANTHER" id="PTHR46696">
    <property type="entry name" value="P450, PUTATIVE (EUROFUNG)-RELATED"/>
    <property type="match status" value="1"/>
</dbReference>